<reference evidence="2 3" key="1">
    <citation type="journal article" date="2005" name="Nature">
        <title>The genome sequence of the rice blast fungus Magnaporthe grisea.</title>
        <authorList>
            <person name="Dean R.A."/>
            <person name="Talbot N.J."/>
            <person name="Ebbole D.J."/>
            <person name="Farman M.L."/>
            <person name="Mitchell T.K."/>
            <person name="Orbach M.J."/>
            <person name="Thon M."/>
            <person name="Kulkarni R."/>
            <person name="Xu J.R."/>
            <person name="Pan H."/>
            <person name="Read N.D."/>
            <person name="Lee Y.H."/>
            <person name="Carbone I."/>
            <person name="Brown D."/>
            <person name="Oh Y.Y."/>
            <person name="Donofrio N."/>
            <person name="Jeong J.S."/>
            <person name="Soanes D.M."/>
            <person name="Djonovic S."/>
            <person name="Kolomiets E."/>
            <person name="Rehmeyer C."/>
            <person name="Li W."/>
            <person name="Harding M."/>
            <person name="Kim S."/>
            <person name="Lebrun M.H."/>
            <person name="Bohnert H."/>
            <person name="Coughlan S."/>
            <person name="Butler J."/>
            <person name="Calvo S."/>
            <person name="Ma L.J."/>
            <person name="Nicol R."/>
            <person name="Purcell S."/>
            <person name="Nusbaum C."/>
            <person name="Galagan J.E."/>
            <person name="Birren B.W."/>
        </authorList>
    </citation>
    <scope>NUCLEOTIDE SEQUENCE [LARGE SCALE GENOMIC DNA]</scope>
    <source>
        <strain evidence="3">70-15 / ATCC MYA-4617 / FGSC 8958</strain>
    </source>
</reference>
<dbReference type="EMBL" id="CM001237">
    <property type="protein sequence ID" value="EHA46220.1"/>
    <property type="molecule type" value="Genomic_DNA"/>
</dbReference>
<proteinExistence type="predicted"/>
<dbReference type="GeneID" id="12984845"/>
<dbReference type="InParanoid" id="G4NJ04"/>
<evidence type="ECO:0008006" key="4">
    <source>
        <dbReference type="Google" id="ProtNLM"/>
    </source>
</evidence>
<dbReference type="VEuPathDB" id="FungiDB:MGG_17963"/>
<name>G4NJ04_PYRO7</name>
<dbReference type="AlphaFoldDB" id="G4NJ04"/>
<feature type="chain" id="PRO_5003466404" description="Secreted protein" evidence="1">
    <location>
        <begin position="24"/>
        <end position="101"/>
    </location>
</feature>
<organism evidence="2 3">
    <name type="scientific">Pyricularia oryzae (strain 70-15 / ATCC MYA-4617 / FGSC 8958)</name>
    <name type="common">Rice blast fungus</name>
    <name type="synonym">Magnaporthe oryzae</name>
    <dbReference type="NCBI Taxonomy" id="242507"/>
    <lineage>
        <taxon>Eukaryota</taxon>
        <taxon>Fungi</taxon>
        <taxon>Dikarya</taxon>
        <taxon>Ascomycota</taxon>
        <taxon>Pezizomycotina</taxon>
        <taxon>Sordariomycetes</taxon>
        <taxon>Sordariomycetidae</taxon>
        <taxon>Magnaporthales</taxon>
        <taxon>Pyriculariaceae</taxon>
        <taxon>Pyricularia</taxon>
    </lineage>
</organism>
<feature type="signal peptide" evidence="1">
    <location>
        <begin position="1"/>
        <end position="23"/>
    </location>
</feature>
<dbReference type="KEGG" id="mgr:MGG_17963"/>
<reference key="2">
    <citation type="submission" date="2011-05" db="EMBL/GenBank/DDBJ databases">
        <title>The Genome Sequence of Magnaporthe oryzae 70-15.</title>
        <authorList>
            <consortium name="The Broad Institute Genome Sequencing Platform"/>
            <person name="Ma L.-J."/>
            <person name="Dead R."/>
            <person name="Young S.K."/>
            <person name="Zeng Q."/>
            <person name="Gargeya S."/>
            <person name="Fitzgerald M."/>
            <person name="Haas B."/>
            <person name="Abouelleil A."/>
            <person name="Alvarado L."/>
            <person name="Arachchi H.M."/>
            <person name="Berlin A."/>
            <person name="Brown A."/>
            <person name="Chapman S.B."/>
            <person name="Chen Z."/>
            <person name="Dunbar C."/>
            <person name="Freedman E."/>
            <person name="Gearin G."/>
            <person name="Gellesch M."/>
            <person name="Goldberg J."/>
            <person name="Griggs A."/>
            <person name="Gujja S."/>
            <person name="Heiman D."/>
            <person name="Howarth C."/>
            <person name="Larson L."/>
            <person name="Lui A."/>
            <person name="MacDonald P.J.P."/>
            <person name="Mehta T."/>
            <person name="Montmayeur A."/>
            <person name="Murphy C."/>
            <person name="Neiman D."/>
            <person name="Pearson M."/>
            <person name="Priest M."/>
            <person name="Roberts A."/>
            <person name="Saif S."/>
            <person name="Shea T."/>
            <person name="Shenoy N."/>
            <person name="Sisk P."/>
            <person name="Stolte C."/>
            <person name="Sykes S."/>
            <person name="Yandava C."/>
            <person name="Wortman J."/>
            <person name="Nusbaum C."/>
            <person name="Birren B."/>
        </authorList>
    </citation>
    <scope>NUCLEOTIDE SEQUENCE</scope>
    <source>
        <strain>70-15</strain>
    </source>
</reference>
<evidence type="ECO:0000313" key="3">
    <source>
        <dbReference type="Proteomes" id="UP000009058"/>
    </source>
</evidence>
<dbReference type="Proteomes" id="UP000009058">
    <property type="component" value="Chromosome 7"/>
</dbReference>
<dbReference type="RefSeq" id="XP_003720963.1">
    <property type="nucleotide sequence ID" value="XM_003720915.1"/>
</dbReference>
<dbReference type="HOGENOM" id="CLU_2292256_0_0_1"/>
<evidence type="ECO:0000313" key="2">
    <source>
        <dbReference type="EMBL" id="EHA46220.1"/>
    </source>
</evidence>
<protein>
    <recommendedName>
        <fullName evidence="4">Secreted protein</fullName>
    </recommendedName>
</protein>
<evidence type="ECO:0000256" key="1">
    <source>
        <dbReference type="SAM" id="SignalP"/>
    </source>
</evidence>
<accession>G4NJ04</accession>
<keyword evidence="1" id="KW-0732">Signal</keyword>
<sequence>MQGPPLKFVLYLQLRILFCPTEAVFAHGNRSAASRVLARCNADAKYRIEVSYIGNQILGQARLGLTCKERPGTNPNQTRPQANLHGAPSLAALCEVKHRPR</sequence>
<keyword evidence="3" id="KW-1185">Reference proteome</keyword>
<gene>
    <name evidence="2" type="ORF">MGG_17963</name>
</gene>